<feature type="compositionally biased region" description="Low complexity" evidence="1">
    <location>
        <begin position="376"/>
        <end position="387"/>
    </location>
</feature>
<organism evidence="3 4">
    <name type="scientific">Orchesella cincta</name>
    <name type="common">Springtail</name>
    <name type="synonym">Podura cincta</name>
    <dbReference type="NCBI Taxonomy" id="48709"/>
    <lineage>
        <taxon>Eukaryota</taxon>
        <taxon>Metazoa</taxon>
        <taxon>Ecdysozoa</taxon>
        <taxon>Arthropoda</taxon>
        <taxon>Hexapoda</taxon>
        <taxon>Collembola</taxon>
        <taxon>Entomobryomorpha</taxon>
        <taxon>Entomobryoidea</taxon>
        <taxon>Orchesellidae</taxon>
        <taxon>Orchesellinae</taxon>
        <taxon>Orchesella</taxon>
    </lineage>
</organism>
<reference evidence="3 4" key="1">
    <citation type="journal article" date="2016" name="Genome Biol. Evol.">
        <title>Gene Family Evolution Reflects Adaptation to Soil Environmental Stressors in the Genome of the Collembolan Orchesella cincta.</title>
        <authorList>
            <person name="Faddeeva-Vakhrusheva A."/>
            <person name="Derks M.F."/>
            <person name="Anvar S.Y."/>
            <person name="Agamennone V."/>
            <person name="Suring W."/>
            <person name="Smit S."/>
            <person name="van Straalen N.M."/>
            <person name="Roelofs D."/>
        </authorList>
    </citation>
    <scope>NUCLEOTIDE SEQUENCE [LARGE SCALE GENOMIC DNA]</scope>
    <source>
        <tissue evidence="3">Mixed pool</tissue>
    </source>
</reference>
<evidence type="ECO:0000313" key="4">
    <source>
        <dbReference type="Proteomes" id="UP000094527"/>
    </source>
</evidence>
<feature type="transmembrane region" description="Helical" evidence="2">
    <location>
        <begin position="110"/>
        <end position="134"/>
    </location>
</feature>
<sequence length="515" mass="57151">MTIDGKKDNVYRTWLRYFGAADICLFPIAVVVIVYYFLQARTVINLWQEGPSDGTMEWFISLTPKYKPILYYTGNLENVTSRAAQLSGIYSGINERCGAWTKESVSGAQIYVALPAVINLVSHALTFTVGILIFHCTRNQSEASSCSLRLVLGLLILILLMETASCYLLKDARLCPVLSISNLVFIHATLFLILYRIPHLIAAHKYLQITAMSEYERKRIENTKTRKFNELSKSLIKSEDETSKMHVDIVVETAPENANTNDNLSDSLESNFDQGNNQDALAKKEDTHSSISDVTSQVNPIATKRNELNLAMKLDLTKEPREDESSITEDNEHEDGTSASVDTTSGATYNSSIEAIPSVEEVINSENITTEKEDPTIATPDTTTADVDPPPTSAYDASGEEKADSKPIPPTKPVTPVHRKQPVTLLPNDNSGISIIQRTSEIAPGRAAVHFTIIRPKTRRNVEEQGKSNLPTISSVVNIPRSRKNRKVSFSGGPNQRKKYQKTPVQESAKDEMKQ</sequence>
<feature type="region of interest" description="Disordered" evidence="1">
    <location>
        <begin position="253"/>
        <end position="275"/>
    </location>
</feature>
<protein>
    <submittedName>
        <fullName evidence="3">Uncharacterized protein</fullName>
    </submittedName>
</protein>
<proteinExistence type="predicted"/>
<feature type="transmembrane region" description="Helical" evidence="2">
    <location>
        <begin position="176"/>
        <end position="195"/>
    </location>
</feature>
<feature type="compositionally biased region" description="Polar residues" evidence="1">
    <location>
        <begin position="467"/>
        <end position="477"/>
    </location>
</feature>
<name>A0A1D2N0A8_ORCCI</name>
<keyword evidence="4" id="KW-1185">Reference proteome</keyword>
<evidence type="ECO:0000313" key="3">
    <source>
        <dbReference type="EMBL" id="ODM98726.1"/>
    </source>
</evidence>
<feature type="transmembrane region" description="Helical" evidence="2">
    <location>
        <begin position="146"/>
        <end position="170"/>
    </location>
</feature>
<feature type="region of interest" description="Disordered" evidence="1">
    <location>
        <begin position="460"/>
        <end position="515"/>
    </location>
</feature>
<dbReference type="Proteomes" id="UP000094527">
    <property type="component" value="Unassembled WGS sequence"/>
</dbReference>
<feature type="compositionally biased region" description="Basic and acidic residues" evidence="1">
    <location>
        <begin position="315"/>
        <end position="324"/>
    </location>
</feature>
<feature type="compositionally biased region" description="Polar residues" evidence="1">
    <location>
        <begin position="256"/>
        <end position="275"/>
    </location>
</feature>
<feature type="region of interest" description="Disordered" evidence="1">
    <location>
        <begin position="312"/>
        <end position="354"/>
    </location>
</feature>
<keyword evidence="2" id="KW-1133">Transmembrane helix</keyword>
<evidence type="ECO:0000256" key="1">
    <source>
        <dbReference type="SAM" id="MobiDB-lite"/>
    </source>
</evidence>
<dbReference type="EMBL" id="LJIJ01000330">
    <property type="protein sequence ID" value="ODM98726.1"/>
    <property type="molecule type" value="Genomic_DNA"/>
</dbReference>
<keyword evidence="2" id="KW-0472">Membrane</keyword>
<feature type="region of interest" description="Disordered" evidence="1">
    <location>
        <begin position="366"/>
        <end position="428"/>
    </location>
</feature>
<feature type="transmembrane region" description="Helical" evidence="2">
    <location>
        <begin position="14"/>
        <end position="38"/>
    </location>
</feature>
<dbReference type="AlphaFoldDB" id="A0A1D2N0A8"/>
<feature type="compositionally biased region" description="Polar residues" evidence="1">
    <location>
        <begin position="337"/>
        <end position="353"/>
    </location>
</feature>
<keyword evidence="2" id="KW-0812">Transmembrane</keyword>
<comment type="caution">
    <text evidence="3">The sequence shown here is derived from an EMBL/GenBank/DDBJ whole genome shotgun (WGS) entry which is preliminary data.</text>
</comment>
<accession>A0A1D2N0A8</accession>
<gene>
    <name evidence="3" type="ORF">Ocin01_07952</name>
</gene>
<evidence type="ECO:0000256" key="2">
    <source>
        <dbReference type="SAM" id="Phobius"/>
    </source>
</evidence>